<dbReference type="EC" id="2.7.13.3" evidence="2"/>
<sequence>MEKFKILLVDDVPENIYSLKMMIEDSFDVEIFSALSAQEGMEILMKEKIDLILTDVQMPEIDGFEFVEYLKNIDRTKEIPVIFITGIYDKDEYKSKGYDLGAVEYITKPIHDVLLNSKLKVYIDIFEKRKEDEEEIAVKDELLIHQSKMATMGEMIGIIAHQLKQPLNILSLYCNDVKDSYTYNEIDDKFIEDFSKNTKEQIEYLSETIDGFRDFFNPDKQKRVFEIKKVINKSVKLLMNRIETANINLNITVKEEMVYGVETELEQVVLNIINNSIDAFIEREELKVKEINIEVLVKQNYTILIMEDSAGGVKEDSLEKLFDPYYTTKSSGTGTGLYMVKLVIKNSLGGDLKVNNSEKGLRYIIALPNEKPHQD</sequence>
<dbReference type="GO" id="GO:0000155">
    <property type="term" value="F:phosphorelay sensor kinase activity"/>
    <property type="evidence" value="ECO:0007669"/>
    <property type="project" value="InterPro"/>
</dbReference>
<evidence type="ECO:0000256" key="3">
    <source>
        <dbReference type="ARBA" id="ARBA00022553"/>
    </source>
</evidence>
<keyword evidence="3" id="KW-0597">Phosphoprotein</keyword>
<dbReference type="Gene3D" id="3.40.50.2300">
    <property type="match status" value="1"/>
</dbReference>
<dbReference type="Gene3D" id="3.30.565.10">
    <property type="entry name" value="Histidine kinase-like ATPase, C-terminal domain"/>
    <property type="match status" value="1"/>
</dbReference>
<dbReference type="InterPro" id="IPR003661">
    <property type="entry name" value="HisK_dim/P_dom"/>
</dbReference>
<dbReference type="Proteomes" id="UP000322726">
    <property type="component" value="Chromosome"/>
</dbReference>
<gene>
    <name evidence="4" type="ORF">APAC_0950</name>
</gene>
<dbReference type="SUPFAM" id="SSF55874">
    <property type="entry name" value="ATPase domain of HSP90 chaperone/DNA topoisomerase II/histidine kinase"/>
    <property type="match status" value="1"/>
</dbReference>
<dbReference type="Pfam" id="PF02518">
    <property type="entry name" value="HATPase_c"/>
    <property type="match status" value="1"/>
</dbReference>
<accession>A0A5C2HCN8</accession>
<dbReference type="EMBL" id="CP035928">
    <property type="protein sequence ID" value="QEP34082.1"/>
    <property type="molecule type" value="Genomic_DNA"/>
</dbReference>
<dbReference type="SUPFAM" id="SSF52172">
    <property type="entry name" value="CheY-like"/>
    <property type="match status" value="1"/>
</dbReference>
<comment type="catalytic activity">
    <reaction evidence="1">
        <text>ATP + protein L-histidine = ADP + protein N-phospho-L-histidine.</text>
        <dbReference type="EC" id="2.7.13.3"/>
    </reaction>
</comment>
<dbReference type="SMART" id="SM00448">
    <property type="entry name" value="REC"/>
    <property type="match status" value="1"/>
</dbReference>
<dbReference type="PANTHER" id="PTHR43547">
    <property type="entry name" value="TWO-COMPONENT HISTIDINE KINASE"/>
    <property type="match status" value="1"/>
</dbReference>
<dbReference type="InterPro" id="IPR004358">
    <property type="entry name" value="Sig_transdc_His_kin-like_C"/>
</dbReference>
<evidence type="ECO:0000256" key="1">
    <source>
        <dbReference type="ARBA" id="ARBA00000085"/>
    </source>
</evidence>
<dbReference type="KEGG" id="apai:APAC_0950"/>
<protein>
    <recommendedName>
        <fullName evidence="2">histidine kinase</fullName>
        <ecNumber evidence="2">2.7.13.3</ecNumber>
    </recommendedName>
</protein>
<dbReference type="RefSeq" id="WP_130233035.1">
    <property type="nucleotide sequence ID" value="NZ_BMEF01000012.1"/>
</dbReference>
<dbReference type="InterPro" id="IPR001789">
    <property type="entry name" value="Sig_transdc_resp-reg_receiver"/>
</dbReference>
<reference evidence="4" key="2">
    <citation type="submission" date="2019-09" db="EMBL/GenBank/DDBJ databases">
        <title>Taxonomic note: a critical rebuttal of the proposed division of the genus Arcobacter into six genera, emended descriptions of Arcobacter anaerophilus and the genus Arcobacter, and an assessment of genus-level boundaries for Epsilonproteobacteria using in silico genomic comparator tools.</title>
        <authorList>
            <person name="On S.L.W."/>
            <person name="Miller W.G."/>
            <person name="Biggs P."/>
            <person name="Cornelius A."/>
            <person name="Vandamme P."/>
        </authorList>
    </citation>
    <scope>NUCLEOTIDE SEQUENCE [LARGE SCALE GENOMIC DNA]</scope>
    <source>
        <strain evidence="4">LMG 26638</strain>
    </source>
</reference>
<evidence type="ECO:0000256" key="2">
    <source>
        <dbReference type="ARBA" id="ARBA00012438"/>
    </source>
</evidence>
<dbReference type="InterPro" id="IPR036890">
    <property type="entry name" value="HATPase_C_sf"/>
</dbReference>
<dbReference type="InterPro" id="IPR036097">
    <property type="entry name" value="HisK_dim/P_sf"/>
</dbReference>
<reference evidence="4" key="1">
    <citation type="submission" date="2019-09" db="EMBL/GenBank/DDBJ databases">
        <title>Complete genome sequencing of four Arcobacter species reveals a diverse suite of mobile elements.</title>
        <authorList>
            <person name="Miller W.G."/>
            <person name="Yee E."/>
            <person name="Bono J.L."/>
        </authorList>
    </citation>
    <scope>NUCLEOTIDE SEQUENCE [LARGE SCALE GENOMIC DNA]</scope>
    <source>
        <strain evidence="4">LMG 26638</strain>
    </source>
</reference>
<dbReference type="AlphaFoldDB" id="A0A5C2HCN8"/>
<keyword evidence="5" id="KW-1185">Reference proteome</keyword>
<proteinExistence type="predicted"/>
<dbReference type="Gene3D" id="1.10.287.130">
    <property type="match status" value="1"/>
</dbReference>
<dbReference type="PROSITE" id="PS50109">
    <property type="entry name" value="HIS_KIN"/>
    <property type="match status" value="1"/>
</dbReference>
<evidence type="ECO:0000313" key="5">
    <source>
        <dbReference type="Proteomes" id="UP000322726"/>
    </source>
</evidence>
<keyword evidence="4" id="KW-0418">Kinase</keyword>
<dbReference type="SMART" id="SM00387">
    <property type="entry name" value="HATPase_c"/>
    <property type="match status" value="1"/>
</dbReference>
<dbReference type="PANTHER" id="PTHR43547:SF2">
    <property type="entry name" value="HYBRID SIGNAL TRANSDUCTION HISTIDINE KINASE C"/>
    <property type="match status" value="1"/>
</dbReference>
<dbReference type="InterPro" id="IPR003594">
    <property type="entry name" value="HATPase_dom"/>
</dbReference>
<dbReference type="CDD" id="cd00082">
    <property type="entry name" value="HisKA"/>
    <property type="match status" value="1"/>
</dbReference>
<dbReference type="PROSITE" id="PS50110">
    <property type="entry name" value="RESPONSE_REGULATORY"/>
    <property type="match status" value="1"/>
</dbReference>
<dbReference type="InterPro" id="IPR005467">
    <property type="entry name" value="His_kinase_dom"/>
</dbReference>
<dbReference type="PRINTS" id="PR00344">
    <property type="entry name" value="BCTRLSENSOR"/>
</dbReference>
<name>A0A5C2HCN8_9BACT</name>
<dbReference type="OrthoDB" id="9805967at2"/>
<organism evidence="4 5">
    <name type="scientific">Malaciobacter pacificus</name>
    <dbReference type="NCBI Taxonomy" id="1080223"/>
    <lineage>
        <taxon>Bacteria</taxon>
        <taxon>Pseudomonadati</taxon>
        <taxon>Campylobacterota</taxon>
        <taxon>Epsilonproteobacteria</taxon>
        <taxon>Campylobacterales</taxon>
        <taxon>Arcobacteraceae</taxon>
        <taxon>Malaciobacter</taxon>
    </lineage>
</organism>
<keyword evidence="4" id="KW-0808">Transferase</keyword>
<dbReference type="Pfam" id="PF00072">
    <property type="entry name" value="Response_reg"/>
    <property type="match status" value="1"/>
</dbReference>
<dbReference type="InterPro" id="IPR011006">
    <property type="entry name" value="CheY-like_superfamily"/>
</dbReference>
<dbReference type="SUPFAM" id="SSF47384">
    <property type="entry name" value="Homodimeric domain of signal transducing histidine kinase"/>
    <property type="match status" value="1"/>
</dbReference>
<evidence type="ECO:0000313" key="4">
    <source>
        <dbReference type="EMBL" id="QEP34082.1"/>
    </source>
</evidence>